<feature type="repeat" description="Solcar" evidence="6">
    <location>
        <begin position="27"/>
        <end position="111"/>
    </location>
</feature>
<dbReference type="InterPro" id="IPR002067">
    <property type="entry name" value="MCP"/>
</dbReference>
<dbReference type="InterPro" id="IPR023395">
    <property type="entry name" value="MCP_dom_sf"/>
</dbReference>
<dbReference type="AlphaFoldDB" id="A0A6A5ACX3"/>
<evidence type="ECO:0000256" key="1">
    <source>
        <dbReference type="ARBA" id="ARBA00004141"/>
    </source>
</evidence>
<evidence type="ECO:0000256" key="7">
    <source>
        <dbReference type="RuleBase" id="RU000488"/>
    </source>
</evidence>
<dbReference type="EMBL" id="VJMI01014997">
    <property type="protein sequence ID" value="KAF0734377.1"/>
    <property type="molecule type" value="Genomic_DNA"/>
</dbReference>
<comment type="subcellular location">
    <subcellularLocation>
        <location evidence="1">Membrane</location>
        <topology evidence="1">Multi-pass membrane protein</topology>
    </subcellularLocation>
</comment>
<proteinExistence type="inferred from homology"/>
<name>A0A6A5ACX3_APHAT</name>
<dbReference type="VEuPathDB" id="FungiDB:H257_03374"/>
<feature type="repeat" description="Solcar" evidence="6">
    <location>
        <begin position="220"/>
        <end position="308"/>
    </location>
</feature>
<dbReference type="SUPFAM" id="SSF103506">
    <property type="entry name" value="Mitochondrial carrier"/>
    <property type="match status" value="1"/>
</dbReference>
<dbReference type="Pfam" id="PF00153">
    <property type="entry name" value="Mito_carr"/>
    <property type="match status" value="3"/>
</dbReference>
<dbReference type="PANTHER" id="PTHR24089">
    <property type="entry name" value="SOLUTE CARRIER FAMILY 25"/>
    <property type="match status" value="1"/>
</dbReference>
<keyword evidence="5 6" id="KW-0472">Membrane</keyword>
<dbReference type="Proteomes" id="UP000469452">
    <property type="component" value="Unassembled WGS sequence"/>
</dbReference>
<dbReference type="GO" id="GO:0055085">
    <property type="term" value="P:transmembrane transport"/>
    <property type="evidence" value="ECO:0007669"/>
    <property type="project" value="InterPro"/>
</dbReference>
<evidence type="ECO:0000313" key="8">
    <source>
        <dbReference type="EMBL" id="KAF0734377.1"/>
    </source>
</evidence>
<evidence type="ECO:0000313" key="9">
    <source>
        <dbReference type="Proteomes" id="UP000469452"/>
    </source>
</evidence>
<gene>
    <name evidence="8" type="ORF">AaE_009150</name>
</gene>
<dbReference type="PRINTS" id="PR00926">
    <property type="entry name" value="MITOCARRIER"/>
</dbReference>
<evidence type="ECO:0000256" key="6">
    <source>
        <dbReference type="PROSITE-ProRule" id="PRU00282"/>
    </source>
</evidence>
<comment type="similarity">
    <text evidence="7">Belongs to the mitochondrial carrier (TC 2.A.29) family.</text>
</comment>
<evidence type="ECO:0000256" key="3">
    <source>
        <dbReference type="ARBA" id="ARBA00022692"/>
    </source>
</evidence>
<feature type="repeat" description="Solcar" evidence="6">
    <location>
        <begin position="119"/>
        <end position="202"/>
    </location>
</feature>
<evidence type="ECO:0000256" key="4">
    <source>
        <dbReference type="ARBA" id="ARBA00022737"/>
    </source>
</evidence>
<keyword evidence="2 7" id="KW-0813">Transport</keyword>
<evidence type="ECO:0000256" key="5">
    <source>
        <dbReference type="ARBA" id="ARBA00023136"/>
    </source>
</evidence>
<evidence type="ECO:0000256" key="2">
    <source>
        <dbReference type="ARBA" id="ARBA00022448"/>
    </source>
</evidence>
<reference evidence="8 9" key="1">
    <citation type="submission" date="2019-06" db="EMBL/GenBank/DDBJ databases">
        <title>Genomics analysis of Aphanomyces spp. identifies a new class of oomycete effector associated with host adaptation.</title>
        <authorList>
            <person name="Gaulin E."/>
        </authorList>
    </citation>
    <scope>NUCLEOTIDE SEQUENCE [LARGE SCALE GENOMIC DNA]</scope>
    <source>
        <strain evidence="8 9">E</strain>
    </source>
</reference>
<evidence type="ECO:0008006" key="10">
    <source>
        <dbReference type="Google" id="ProtNLM"/>
    </source>
</evidence>
<protein>
    <recommendedName>
        <fullName evidence="10">Mitochondrial carrier protein</fullName>
    </recommendedName>
</protein>
<dbReference type="InterPro" id="IPR018108">
    <property type="entry name" value="MCP_transmembrane"/>
</dbReference>
<keyword evidence="3 6" id="KW-0812">Transmembrane</keyword>
<dbReference type="GO" id="GO:0016020">
    <property type="term" value="C:membrane"/>
    <property type="evidence" value="ECO:0007669"/>
    <property type="project" value="UniProtKB-SubCell"/>
</dbReference>
<organism evidence="8 9">
    <name type="scientific">Aphanomyces astaci</name>
    <name type="common">Crayfish plague agent</name>
    <dbReference type="NCBI Taxonomy" id="112090"/>
    <lineage>
        <taxon>Eukaryota</taxon>
        <taxon>Sar</taxon>
        <taxon>Stramenopiles</taxon>
        <taxon>Oomycota</taxon>
        <taxon>Saprolegniomycetes</taxon>
        <taxon>Saprolegniales</taxon>
        <taxon>Verrucalvaceae</taxon>
        <taxon>Aphanomyces</taxon>
    </lineage>
</organism>
<sequence length="312" mass="33807">MQQTMNTDNQQGVILATTPNCCPAGTRKGWQSVAAGVIAGCVTRTTTSPLDVLKILFQVKSEGATTLQSTCRTLLQTRGVTGFWKGNLAGCCRLGPYAGVKFCLFDQLQTLAHGDNDTPTNVGRATCGAIAGMAATFFVYPMELLRTRLIVSPMPLTIRYEARRIVQADGVRGFYRGCTSGLVGAIPFEGIQFACYECGKSYAMTHRWPPCRWPQNKTQLHTVDHLALGSIAGAVAQVVAYPLDTIKKRLQLQGSGANARYDGMLDCLAKVVREEGATTLYRGTVPNMVRLVPYAAVMFASYEAAKDFLKAL</sequence>
<keyword evidence="4" id="KW-0677">Repeat</keyword>
<accession>A0A6A5ACX3</accession>
<dbReference type="Gene3D" id="1.50.40.10">
    <property type="entry name" value="Mitochondrial carrier domain"/>
    <property type="match status" value="1"/>
</dbReference>
<comment type="caution">
    <text evidence="8">The sequence shown here is derived from an EMBL/GenBank/DDBJ whole genome shotgun (WGS) entry which is preliminary data.</text>
</comment>
<dbReference type="PROSITE" id="PS50920">
    <property type="entry name" value="SOLCAR"/>
    <property type="match status" value="3"/>
</dbReference>